<feature type="transmembrane region" description="Helical" evidence="5">
    <location>
        <begin position="31"/>
        <end position="53"/>
    </location>
</feature>
<dbReference type="Pfam" id="PF00902">
    <property type="entry name" value="TatC"/>
    <property type="match status" value="1"/>
</dbReference>
<comment type="caution">
    <text evidence="5">Lacks conserved residue(s) required for the propagation of feature annotation.</text>
</comment>
<feature type="transmembrane region" description="Helical" evidence="5">
    <location>
        <begin position="170"/>
        <end position="193"/>
    </location>
</feature>
<dbReference type="PANTHER" id="PTHR30371">
    <property type="entry name" value="SEC-INDEPENDENT PROTEIN TRANSLOCASE PROTEIN TATC"/>
    <property type="match status" value="1"/>
</dbReference>
<proteinExistence type="inferred from homology"/>
<evidence type="ECO:0000256" key="5">
    <source>
        <dbReference type="HAMAP-Rule" id="MF_00902"/>
    </source>
</evidence>
<dbReference type="GO" id="GO:0065002">
    <property type="term" value="P:intracellular protein transmembrane transport"/>
    <property type="evidence" value="ECO:0007669"/>
    <property type="project" value="TreeGrafter"/>
</dbReference>
<dbReference type="OrthoDB" id="9777044at2"/>
<feature type="transmembrane region" description="Helical" evidence="5">
    <location>
        <begin position="310"/>
        <end position="330"/>
    </location>
</feature>
<feature type="transmembrane region" description="Helical" evidence="5">
    <location>
        <begin position="250"/>
        <end position="275"/>
    </location>
</feature>
<evidence type="ECO:0000256" key="4">
    <source>
        <dbReference type="ARBA" id="ARBA00023136"/>
    </source>
</evidence>
<name>A0A5C5ZI70_9BACT</name>
<dbReference type="RefSeq" id="WP_146402909.1">
    <property type="nucleotide sequence ID" value="NZ_SJPQ01000004.1"/>
</dbReference>
<dbReference type="GO" id="GO:0033281">
    <property type="term" value="C:TAT protein transport complex"/>
    <property type="evidence" value="ECO:0007669"/>
    <property type="project" value="UniProtKB-UniRule"/>
</dbReference>
<protein>
    <recommendedName>
        <fullName evidence="5">Sec-independent protein translocase protein TatC</fullName>
    </recommendedName>
</protein>
<dbReference type="EMBL" id="SJPQ01000004">
    <property type="protein sequence ID" value="TWT86815.1"/>
    <property type="molecule type" value="Genomic_DNA"/>
</dbReference>
<organism evidence="6 7">
    <name type="scientific">Pseudobythopirellula maris</name>
    <dbReference type="NCBI Taxonomy" id="2527991"/>
    <lineage>
        <taxon>Bacteria</taxon>
        <taxon>Pseudomonadati</taxon>
        <taxon>Planctomycetota</taxon>
        <taxon>Planctomycetia</taxon>
        <taxon>Pirellulales</taxon>
        <taxon>Lacipirellulaceae</taxon>
        <taxon>Pseudobythopirellula</taxon>
    </lineage>
</organism>
<comment type="caution">
    <text evidence="6">The sequence shown here is derived from an EMBL/GenBank/DDBJ whole genome shotgun (WGS) entry which is preliminary data.</text>
</comment>
<keyword evidence="7" id="KW-1185">Reference proteome</keyword>
<comment type="subunit">
    <text evidence="5">Forms a complex with TatA.</text>
</comment>
<dbReference type="GO" id="GO:0043953">
    <property type="term" value="P:protein transport by the Tat complex"/>
    <property type="evidence" value="ECO:0007669"/>
    <property type="project" value="UniProtKB-UniRule"/>
</dbReference>
<comment type="similarity">
    <text evidence="5">Belongs to the TatC family.</text>
</comment>
<dbReference type="Proteomes" id="UP000315440">
    <property type="component" value="Unassembled WGS sequence"/>
</dbReference>
<keyword evidence="3 5" id="KW-1133">Transmembrane helix</keyword>
<sequence>MKSLPSEDPFDHTKMSFGEHLEELRSALGKALLALIVGFLIGLVFAGPLIRFVQSPLEEGLRDLRVKQKLRRYSEAIEARRDAGEPVPEMSDEQMRDYADHGLLPDSGRVELQELVEALKRLGIDVPTPPAADAGPVFVPFALWKPIKDDPGMRTIGTGAPDAFTVYVKAALVIGAVISSPAIFYFLWSFVAAGLFPHERRYIHVFMPMSIVLFLLGAAVAFFLVFRYVLEFLFYFYDVMDIDPTLRISEWLSFVLILPVGFGVSFQMPLVMLFLDRVGIVSPGFYLRHWRLAVLIIAVLSMMLTPADPWSMLILAGFLTPLYFGGILLCKYLPAFGRRSE</sequence>
<keyword evidence="5" id="KW-0813">Transport</keyword>
<comment type="subcellular location">
    <subcellularLocation>
        <location evidence="5">Cell membrane</location>
        <topology evidence="5">Multi-pass membrane protein</topology>
    </subcellularLocation>
    <subcellularLocation>
        <location evidence="1">Membrane</location>
        <topology evidence="1">Multi-pass membrane protein</topology>
    </subcellularLocation>
</comment>
<dbReference type="PANTHER" id="PTHR30371:SF0">
    <property type="entry name" value="SEC-INDEPENDENT PROTEIN TRANSLOCASE PROTEIN TATC, CHLOROPLASTIC-RELATED"/>
    <property type="match status" value="1"/>
</dbReference>
<keyword evidence="5" id="KW-1003">Cell membrane</keyword>
<keyword evidence="5" id="KW-0653">Protein transport</keyword>
<comment type="function">
    <text evidence="5">Part of the twin-arginine translocation (Tat) system that transports large folded proteins containing a characteristic twin-arginine motif in their signal peptide across membranes.</text>
</comment>
<dbReference type="HAMAP" id="MF_00902">
    <property type="entry name" value="TatC"/>
    <property type="match status" value="1"/>
</dbReference>
<dbReference type="InterPro" id="IPR002033">
    <property type="entry name" value="TatC"/>
</dbReference>
<keyword evidence="5" id="KW-0811">Translocation</keyword>
<dbReference type="GO" id="GO:0009977">
    <property type="term" value="F:proton motive force dependent protein transmembrane transporter activity"/>
    <property type="evidence" value="ECO:0007669"/>
    <property type="project" value="TreeGrafter"/>
</dbReference>
<feature type="transmembrane region" description="Helical" evidence="5">
    <location>
        <begin position="205"/>
        <end position="230"/>
    </location>
</feature>
<dbReference type="AlphaFoldDB" id="A0A5C5ZI70"/>
<reference evidence="6 7" key="1">
    <citation type="submission" date="2019-02" db="EMBL/GenBank/DDBJ databases">
        <title>Deep-cultivation of Planctomycetes and their phenomic and genomic characterization uncovers novel biology.</title>
        <authorList>
            <person name="Wiegand S."/>
            <person name="Jogler M."/>
            <person name="Boedeker C."/>
            <person name="Pinto D."/>
            <person name="Vollmers J."/>
            <person name="Rivas-Marin E."/>
            <person name="Kohn T."/>
            <person name="Peeters S.H."/>
            <person name="Heuer A."/>
            <person name="Rast P."/>
            <person name="Oberbeckmann S."/>
            <person name="Bunk B."/>
            <person name="Jeske O."/>
            <person name="Meyerdierks A."/>
            <person name="Storesund J.E."/>
            <person name="Kallscheuer N."/>
            <person name="Luecker S."/>
            <person name="Lage O.M."/>
            <person name="Pohl T."/>
            <person name="Merkel B.J."/>
            <person name="Hornburger P."/>
            <person name="Mueller R.-W."/>
            <person name="Bruemmer F."/>
            <person name="Labrenz M."/>
            <person name="Spormann A.M."/>
            <person name="Op Den Camp H."/>
            <person name="Overmann J."/>
            <person name="Amann R."/>
            <person name="Jetten M.S.M."/>
            <person name="Mascher T."/>
            <person name="Medema M.H."/>
            <person name="Devos D.P."/>
            <person name="Kaster A.-K."/>
            <person name="Ovreas L."/>
            <person name="Rohde M."/>
            <person name="Galperin M.Y."/>
            <person name="Jogler C."/>
        </authorList>
    </citation>
    <scope>NUCLEOTIDE SEQUENCE [LARGE SCALE GENOMIC DNA]</scope>
    <source>
        <strain evidence="6 7">Mal64</strain>
    </source>
</reference>
<evidence type="ECO:0000256" key="3">
    <source>
        <dbReference type="ARBA" id="ARBA00022989"/>
    </source>
</evidence>
<keyword evidence="4 5" id="KW-0472">Membrane</keyword>
<evidence type="ECO:0000313" key="7">
    <source>
        <dbReference type="Proteomes" id="UP000315440"/>
    </source>
</evidence>
<evidence type="ECO:0000256" key="2">
    <source>
        <dbReference type="ARBA" id="ARBA00022692"/>
    </source>
</evidence>
<accession>A0A5C5ZI70</accession>
<evidence type="ECO:0000313" key="6">
    <source>
        <dbReference type="EMBL" id="TWT86815.1"/>
    </source>
</evidence>
<keyword evidence="2 5" id="KW-0812">Transmembrane</keyword>
<gene>
    <name evidence="6" type="primary">tatC2</name>
    <name evidence="5" type="synonym">tatC</name>
    <name evidence="6" type="ORF">Mal64_36450</name>
</gene>
<evidence type="ECO:0000256" key="1">
    <source>
        <dbReference type="ARBA" id="ARBA00004141"/>
    </source>
</evidence>